<accession>A0A1B1Y8S6</accession>
<name>A0A1B1Y8S6_9FLAO</name>
<gene>
    <name evidence="1" type="ORF">AXE80_13160</name>
</gene>
<organism evidence="1 2">
    <name type="scientific">Wenyingzhuangia fucanilytica</name>
    <dbReference type="NCBI Taxonomy" id="1790137"/>
    <lineage>
        <taxon>Bacteria</taxon>
        <taxon>Pseudomonadati</taxon>
        <taxon>Bacteroidota</taxon>
        <taxon>Flavobacteriia</taxon>
        <taxon>Flavobacteriales</taxon>
        <taxon>Flavobacteriaceae</taxon>
        <taxon>Wenyingzhuangia</taxon>
    </lineage>
</organism>
<evidence type="ECO:0000313" key="2">
    <source>
        <dbReference type="Proteomes" id="UP000092967"/>
    </source>
</evidence>
<dbReference type="InterPro" id="IPR047690">
    <property type="entry name" value="IPExxxVDY_fam"/>
</dbReference>
<dbReference type="STRING" id="1790137.AXE80_13160"/>
<dbReference type="KEGG" id="wfu:AXE80_13160"/>
<dbReference type="EMBL" id="CP014224">
    <property type="protein sequence ID" value="ANW97177.1"/>
    <property type="molecule type" value="Genomic_DNA"/>
</dbReference>
<keyword evidence="2" id="KW-1185">Reference proteome</keyword>
<dbReference type="OrthoDB" id="676614at2"/>
<proteinExistence type="predicted"/>
<reference evidence="1 2" key="1">
    <citation type="submission" date="2016-02" db="EMBL/GenBank/DDBJ databases">
        <authorList>
            <person name="Wen L."/>
            <person name="He K."/>
            <person name="Yang H."/>
        </authorList>
    </citation>
    <scope>NUCLEOTIDE SEQUENCE [LARGE SCALE GENOMIC DNA]</scope>
    <source>
        <strain evidence="1 2">CZ1127</strain>
    </source>
</reference>
<dbReference type="RefSeq" id="WP_068828130.1">
    <property type="nucleotide sequence ID" value="NZ_CP014224.1"/>
</dbReference>
<protein>
    <recommendedName>
        <fullName evidence="3">IPExxxVDY family protein</fullName>
    </recommendedName>
</protein>
<dbReference type="AlphaFoldDB" id="A0A1B1Y8S6"/>
<dbReference type="Proteomes" id="UP000092967">
    <property type="component" value="Chromosome"/>
</dbReference>
<evidence type="ECO:0008006" key="3">
    <source>
        <dbReference type="Google" id="ProtNLM"/>
    </source>
</evidence>
<dbReference type="NCBIfam" id="NF033205">
    <property type="entry name" value="IPExxxVDY"/>
    <property type="match status" value="1"/>
</dbReference>
<sequence>MAANYLTFCELDEQDYQIIAVHTVLQDYKLAYLLNNDLGFKFKRIVPDLDYVIEGKKAFFSSFEFEDSKNLIDWYLVKNKYKVKNIEGKSVGLFQTEDTFTSSYVYLQPEVKEADFIVKIQGDFSASKLKNLTQQINKIEGIVTAYAVDTVKLNHKEYLIF</sequence>
<evidence type="ECO:0000313" key="1">
    <source>
        <dbReference type="EMBL" id="ANW97177.1"/>
    </source>
</evidence>